<dbReference type="InterPro" id="IPR001537">
    <property type="entry name" value="SpoU_MeTrfase"/>
</dbReference>
<comment type="similarity">
    <text evidence="1">Belongs to the class IV-like SAM-binding methyltransferase superfamily. RNA methyltransferase TrmH family.</text>
</comment>
<organism evidence="6 7">
    <name type="scientific">Acanthopleuribacter pedis</name>
    <dbReference type="NCBI Taxonomy" id="442870"/>
    <lineage>
        <taxon>Bacteria</taxon>
        <taxon>Pseudomonadati</taxon>
        <taxon>Acidobacteriota</taxon>
        <taxon>Holophagae</taxon>
        <taxon>Acanthopleuribacterales</taxon>
        <taxon>Acanthopleuribacteraceae</taxon>
        <taxon>Acanthopleuribacter</taxon>
    </lineage>
</organism>
<dbReference type="GO" id="GO:0002128">
    <property type="term" value="P:tRNA nucleoside ribose methylation"/>
    <property type="evidence" value="ECO:0007669"/>
    <property type="project" value="TreeGrafter"/>
</dbReference>
<evidence type="ECO:0000256" key="1">
    <source>
        <dbReference type="ARBA" id="ARBA00007228"/>
    </source>
</evidence>
<dbReference type="InterPro" id="IPR029028">
    <property type="entry name" value="Alpha/beta_knot_MTases"/>
</dbReference>
<dbReference type="AlphaFoldDB" id="A0A8J7QNB6"/>
<dbReference type="Proteomes" id="UP000664417">
    <property type="component" value="Unassembled WGS sequence"/>
</dbReference>
<keyword evidence="7" id="KW-1185">Reference proteome</keyword>
<accession>A0A8J7QNB6</accession>
<reference evidence="6" key="1">
    <citation type="submission" date="2021-03" db="EMBL/GenBank/DDBJ databases">
        <authorList>
            <person name="Wang G."/>
        </authorList>
    </citation>
    <scope>NUCLEOTIDE SEQUENCE</scope>
    <source>
        <strain evidence="6">KCTC 12899</strain>
    </source>
</reference>
<evidence type="ECO:0000256" key="3">
    <source>
        <dbReference type="ARBA" id="ARBA00022679"/>
    </source>
</evidence>
<dbReference type="Pfam" id="PF00588">
    <property type="entry name" value="SpoU_methylase"/>
    <property type="match status" value="1"/>
</dbReference>
<dbReference type="InterPro" id="IPR004384">
    <property type="entry name" value="RNA_MeTrfase_TrmJ/LasT"/>
</dbReference>
<dbReference type="GO" id="GO:0008173">
    <property type="term" value="F:RNA methyltransferase activity"/>
    <property type="evidence" value="ECO:0007669"/>
    <property type="project" value="InterPro"/>
</dbReference>
<dbReference type="EMBL" id="JAFREP010000022">
    <property type="protein sequence ID" value="MBO1321175.1"/>
    <property type="molecule type" value="Genomic_DNA"/>
</dbReference>
<keyword evidence="3" id="KW-0808">Transferase</keyword>
<keyword evidence="2 6" id="KW-0489">Methyltransferase</keyword>
<evidence type="ECO:0000256" key="2">
    <source>
        <dbReference type="ARBA" id="ARBA00022603"/>
    </source>
</evidence>
<dbReference type="Gene3D" id="1.10.8.590">
    <property type="match status" value="1"/>
</dbReference>
<sequence>MVQADIHILLNQVEGPVNLGSVCRAMANTGFSRLRFSGPLDAGVGEARKFSVHALPILEQADKCADINELIDECDLVFGFSPRNPWLDGRALDLDQFHEQLHQGVGRGKTIGLLFGNEQIGLTNHDLALCDFRVALPTNEGYASMNLAQAVLIVLWEINRKQAGRLDRNEPDPEMADGREKAVLVDKIQHFLKEMDFLDPQYPDRLWREVCLMFKTRDWTRREMNLLMGIFSKGANRYAALSRKLDWKKERDEEHT</sequence>
<dbReference type="InterPro" id="IPR029026">
    <property type="entry name" value="tRNA_m1G_MTases_N"/>
</dbReference>
<dbReference type="SUPFAM" id="SSF75217">
    <property type="entry name" value="alpha/beta knot"/>
    <property type="match status" value="1"/>
</dbReference>
<evidence type="ECO:0000313" key="7">
    <source>
        <dbReference type="Proteomes" id="UP000664417"/>
    </source>
</evidence>
<dbReference type="CDD" id="cd18093">
    <property type="entry name" value="SpoU-like_TrmJ"/>
    <property type="match status" value="1"/>
</dbReference>
<protein>
    <submittedName>
        <fullName evidence="6">RNA methyltransferase</fullName>
    </submittedName>
</protein>
<dbReference type="RefSeq" id="WP_207861150.1">
    <property type="nucleotide sequence ID" value="NZ_JAFREP010000022.1"/>
</dbReference>
<dbReference type="PANTHER" id="PTHR42786">
    <property type="entry name" value="TRNA/RRNA METHYLTRANSFERASE"/>
    <property type="match status" value="1"/>
</dbReference>
<comment type="caution">
    <text evidence="6">The sequence shown here is derived from an EMBL/GenBank/DDBJ whole genome shotgun (WGS) entry which is preliminary data.</text>
</comment>
<evidence type="ECO:0000313" key="6">
    <source>
        <dbReference type="EMBL" id="MBO1321175.1"/>
    </source>
</evidence>
<dbReference type="PIRSF" id="PIRSF004808">
    <property type="entry name" value="LasT"/>
    <property type="match status" value="1"/>
</dbReference>
<evidence type="ECO:0000259" key="5">
    <source>
        <dbReference type="Pfam" id="PF00588"/>
    </source>
</evidence>
<dbReference type="GO" id="GO:0005829">
    <property type="term" value="C:cytosol"/>
    <property type="evidence" value="ECO:0007669"/>
    <property type="project" value="TreeGrafter"/>
</dbReference>
<keyword evidence="4" id="KW-0949">S-adenosyl-L-methionine</keyword>
<gene>
    <name evidence="6" type="ORF">J3U88_22030</name>
</gene>
<proteinExistence type="inferred from homology"/>
<feature type="domain" description="tRNA/rRNA methyltransferase SpoU type" evidence="5">
    <location>
        <begin position="6"/>
        <end position="156"/>
    </location>
</feature>
<name>A0A8J7QNB6_9BACT</name>
<dbReference type="PANTHER" id="PTHR42786:SF2">
    <property type="entry name" value="TRNA (CYTIDINE_URIDINE-2'-O-)-METHYLTRANSFERASE TRMJ"/>
    <property type="match status" value="1"/>
</dbReference>
<dbReference type="Gene3D" id="3.40.1280.10">
    <property type="match status" value="1"/>
</dbReference>
<dbReference type="GO" id="GO:0003723">
    <property type="term" value="F:RNA binding"/>
    <property type="evidence" value="ECO:0007669"/>
    <property type="project" value="InterPro"/>
</dbReference>
<evidence type="ECO:0000256" key="4">
    <source>
        <dbReference type="ARBA" id="ARBA00022691"/>
    </source>
</evidence>